<evidence type="ECO:0000256" key="1">
    <source>
        <dbReference type="SAM" id="MobiDB-lite"/>
    </source>
</evidence>
<dbReference type="WBParaSite" id="L893_g31571.t1">
    <property type="protein sequence ID" value="L893_g31571.t1"/>
    <property type="gene ID" value="L893_g31571"/>
</dbReference>
<sequence length="110" mass="12293">MQISSGQTTGHTRSGSSRKLRRSSLLPLQTIREDLRDPEAISKNLGHPPAATTHGRYGNNHRILKKHWHCPGMGGFSDGIPYDFNAKPNMFLFWSESNAYALLNASLNRC</sequence>
<reference evidence="3" key="1">
    <citation type="submission" date="2016-11" db="UniProtKB">
        <authorList>
            <consortium name="WormBaseParasite"/>
        </authorList>
    </citation>
    <scope>IDENTIFICATION</scope>
</reference>
<dbReference type="AlphaFoldDB" id="A0A1I8A0U3"/>
<name>A0A1I8A0U3_9BILA</name>
<feature type="region of interest" description="Disordered" evidence="1">
    <location>
        <begin position="1"/>
        <end position="55"/>
    </location>
</feature>
<feature type="compositionally biased region" description="Basic and acidic residues" evidence="1">
    <location>
        <begin position="31"/>
        <end position="40"/>
    </location>
</feature>
<organism evidence="2 3">
    <name type="scientific">Steinernema glaseri</name>
    <dbReference type="NCBI Taxonomy" id="37863"/>
    <lineage>
        <taxon>Eukaryota</taxon>
        <taxon>Metazoa</taxon>
        <taxon>Ecdysozoa</taxon>
        <taxon>Nematoda</taxon>
        <taxon>Chromadorea</taxon>
        <taxon>Rhabditida</taxon>
        <taxon>Tylenchina</taxon>
        <taxon>Panagrolaimomorpha</taxon>
        <taxon>Strongyloidoidea</taxon>
        <taxon>Steinernematidae</taxon>
        <taxon>Steinernema</taxon>
    </lineage>
</organism>
<evidence type="ECO:0000313" key="3">
    <source>
        <dbReference type="WBParaSite" id="L893_g31571.t1"/>
    </source>
</evidence>
<evidence type="ECO:0000313" key="2">
    <source>
        <dbReference type="Proteomes" id="UP000095287"/>
    </source>
</evidence>
<protein>
    <submittedName>
        <fullName evidence="3">Sulfatase domain-containing protein</fullName>
    </submittedName>
</protein>
<proteinExistence type="predicted"/>
<keyword evidence="2" id="KW-1185">Reference proteome</keyword>
<feature type="compositionally biased region" description="Polar residues" evidence="1">
    <location>
        <begin position="1"/>
        <end position="12"/>
    </location>
</feature>
<dbReference type="Proteomes" id="UP000095287">
    <property type="component" value="Unplaced"/>
</dbReference>
<accession>A0A1I8A0U3</accession>